<sequence>MIELANVSIWVIVIAAVIQMAGGAMWYGPLFGKAWMKGMGIDPNDKELMAEMQKSAGPAYGASLVFAIIFGYAIDLLFNHIPIASLTIAIFWTLLLYVAFTFANTIKGVLWGEISKSVFIINTGFEVVFFLIVGVCAYLM</sequence>
<keyword evidence="3" id="KW-1185">Reference proteome</keyword>
<dbReference type="Proteomes" id="UP001595710">
    <property type="component" value="Unassembled WGS sequence"/>
</dbReference>
<dbReference type="EMBL" id="JBHRYN010000010">
    <property type="protein sequence ID" value="MFC3701556.1"/>
    <property type="molecule type" value="Genomic_DNA"/>
</dbReference>
<dbReference type="RefSeq" id="WP_290280757.1">
    <property type="nucleotide sequence ID" value="NZ_JAUFQI010000001.1"/>
</dbReference>
<keyword evidence="1" id="KW-0472">Membrane</keyword>
<name>A0ABV7WQS0_9GAMM</name>
<dbReference type="Pfam" id="PF08570">
    <property type="entry name" value="DUF1761"/>
    <property type="match status" value="1"/>
</dbReference>
<feature type="transmembrane region" description="Helical" evidence="1">
    <location>
        <begin position="7"/>
        <end position="27"/>
    </location>
</feature>
<keyword evidence="1" id="KW-1133">Transmembrane helix</keyword>
<feature type="transmembrane region" description="Helical" evidence="1">
    <location>
        <begin position="118"/>
        <end position="139"/>
    </location>
</feature>
<proteinExistence type="predicted"/>
<gene>
    <name evidence="2" type="ORF">ACFOND_07910</name>
</gene>
<reference evidence="3" key="1">
    <citation type="journal article" date="2019" name="Int. J. Syst. Evol. Microbiol.">
        <title>The Global Catalogue of Microorganisms (GCM) 10K type strain sequencing project: providing services to taxonomists for standard genome sequencing and annotation.</title>
        <authorList>
            <consortium name="The Broad Institute Genomics Platform"/>
            <consortium name="The Broad Institute Genome Sequencing Center for Infectious Disease"/>
            <person name="Wu L."/>
            <person name="Ma J."/>
        </authorList>
    </citation>
    <scope>NUCLEOTIDE SEQUENCE [LARGE SCALE GENOMIC DNA]</scope>
    <source>
        <strain evidence="3">CECT 8288</strain>
    </source>
</reference>
<organism evidence="2 3">
    <name type="scientific">Reinekea marina</name>
    <dbReference type="NCBI Taxonomy" id="1310421"/>
    <lineage>
        <taxon>Bacteria</taxon>
        <taxon>Pseudomonadati</taxon>
        <taxon>Pseudomonadota</taxon>
        <taxon>Gammaproteobacteria</taxon>
        <taxon>Oceanospirillales</taxon>
        <taxon>Saccharospirillaceae</taxon>
        <taxon>Reinekea</taxon>
    </lineage>
</organism>
<keyword evidence="1" id="KW-0812">Transmembrane</keyword>
<feature type="transmembrane region" description="Helical" evidence="1">
    <location>
        <begin position="59"/>
        <end position="78"/>
    </location>
</feature>
<evidence type="ECO:0000256" key="1">
    <source>
        <dbReference type="SAM" id="Phobius"/>
    </source>
</evidence>
<evidence type="ECO:0000313" key="2">
    <source>
        <dbReference type="EMBL" id="MFC3701556.1"/>
    </source>
</evidence>
<evidence type="ECO:0000313" key="3">
    <source>
        <dbReference type="Proteomes" id="UP001595710"/>
    </source>
</evidence>
<accession>A0ABV7WQS0</accession>
<protein>
    <submittedName>
        <fullName evidence="2">DUF1761 domain-containing protein</fullName>
    </submittedName>
</protein>
<dbReference type="InterPro" id="IPR013879">
    <property type="entry name" value="DUF1761"/>
</dbReference>
<feature type="transmembrane region" description="Helical" evidence="1">
    <location>
        <begin position="85"/>
        <end position="106"/>
    </location>
</feature>
<comment type="caution">
    <text evidence="2">The sequence shown here is derived from an EMBL/GenBank/DDBJ whole genome shotgun (WGS) entry which is preliminary data.</text>
</comment>